<dbReference type="SUPFAM" id="SSF52218">
    <property type="entry name" value="Flavoproteins"/>
    <property type="match status" value="1"/>
</dbReference>
<keyword evidence="4" id="KW-1185">Reference proteome</keyword>
<reference evidence="2 5" key="1">
    <citation type="submission" date="2018-08" db="EMBL/GenBank/DDBJ databases">
        <title>A genome reference for cultivated species of the human gut microbiota.</title>
        <authorList>
            <person name="Zou Y."/>
            <person name="Xue W."/>
            <person name="Luo G."/>
        </authorList>
    </citation>
    <scope>NUCLEOTIDE SEQUENCE [LARGE SCALE GENOMIC DNA]</scope>
    <source>
        <strain evidence="3 5">AF26-4BH</strain>
        <strain evidence="2">TF05-5AC</strain>
    </source>
</reference>
<dbReference type="InterPro" id="IPR001226">
    <property type="entry name" value="Flavodoxin_CS"/>
</dbReference>
<accession>A0A3E3HXZ3</accession>
<dbReference type="GO" id="GO:0010181">
    <property type="term" value="F:FMN binding"/>
    <property type="evidence" value="ECO:0007669"/>
    <property type="project" value="InterPro"/>
</dbReference>
<dbReference type="Proteomes" id="UP000260812">
    <property type="component" value="Unassembled WGS sequence"/>
</dbReference>
<dbReference type="GO" id="GO:0009055">
    <property type="term" value="F:electron transfer activity"/>
    <property type="evidence" value="ECO:0007669"/>
    <property type="project" value="InterPro"/>
</dbReference>
<evidence type="ECO:0000259" key="1">
    <source>
        <dbReference type="Pfam" id="PF12641"/>
    </source>
</evidence>
<dbReference type="AlphaFoldDB" id="A0A3E3HXZ3"/>
<dbReference type="RefSeq" id="WP_025490770.1">
    <property type="nucleotide sequence ID" value="NZ_CALBAU010000363.1"/>
</dbReference>
<dbReference type="InterPro" id="IPR054633">
    <property type="entry name" value="BilS"/>
</dbReference>
<dbReference type="GeneID" id="97989519"/>
<dbReference type="InterPro" id="IPR008254">
    <property type="entry name" value="Flavodoxin/NO_synth"/>
</dbReference>
<dbReference type="EMBL" id="QVLU01000003">
    <property type="protein sequence ID" value="RGE73590.1"/>
    <property type="molecule type" value="Genomic_DNA"/>
</dbReference>
<dbReference type="Pfam" id="PF12641">
    <property type="entry name" value="Flavodoxin_3"/>
    <property type="match status" value="1"/>
</dbReference>
<dbReference type="Gene3D" id="3.40.50.360">
    <property type="match status" value="1"/>
</dbReference>
<dbReference type="Proteomes" id="UP000261166">
    <property type="component" value="Unassembled WGS sequence"/>
</dbReference>
<evidence type="ECO:0000313" key="4">
    <source>
        <dbReference type="Proteomes" id="UP000260812"/>
    </source>
</evidence>
<dbReference type="PROSITE" id="PS00201">
    <property type="entry name" value="FLAVODOXIN"/>
    <property type="match status" value="1"/>
</dbReference>
<dbReference type="GO" id="GO:0016651">
    <property type="term" value="F:oxidoreductase activity, acting on NAD(P)H"/>
    <property type="evidence" value="ECO:0007669"/>
    <property type="project" value="UniProtKB-ARBA"/>
</dbReference>
<name>A0A3E3HXZ3_9FIRM</name>
<comment type="caution">
    <text evidence="2">The sequence shown here is derived from an EMBL/GenBank/DDBJ whole genome shotgun (WGS) entry which is preliminary data.</text>
</comment>
<organism evidence="2 4">
    <name type="scientific">Eisenbergiella massiliensis</name>
    <dbReference type="NCBI Taxonomy" id="1720294"/>
    <lineage>
        <taxon>Bacteria</taxon>
        <taxon>Bacillati</taxon>
        <taxon>Bacillota</taxon>
        <taxon>Clostridia</taxon>
        <taxon>Lachnospirales</taxon>
        <taxon>Lachnospiraceae</taxon>
        <taxon>Eisenbergiella</taxon>
    </lineage>
</organism>
<sequence>MKYSVVFSSRTGNTAQLAQAVLAALPPEDCIYSGSLDELMQAGEASGWQEAQYLLAGFWTDKGSCDEKITAFLQGIHHKKVFLFGTAGFGGSDAYFSRILENVSAQLPDDNTLLGTYMCQGKMPAAVKERYEAMLEKAPDNERAAAFLANFSQALSHPDADDLEKLQMRIRDIFTEQKA</sequence>
<dbReference type="InterPro" id="IPR029039">
    <property type="entry name" value="Flavoprotein-like_sf"/>
</dbReference>
<gene>
    <name evidence="3" type="ORF">DWY69_05300</name>
    <name evidence="2" type="ORF">DXC51_22345</name>
</gene>
<dbReference type="OrthoDB" id="307208at2"/>
<evidence type="ECO:0000313" key="2">
    <source>
        <dbReference type="EMBL" id="RGE56708.1"/>
    </source>
</evidence>
<protein>
    <recommendedName>
        <fullName evidence="1">Flavodoxin-like domain-containing protein</fullName>
    </recommendedName>
</protein>
<evidence type="ECO:0000313" key="3">
    <source>
        <dbReference type="EMBL" id="RGE73590.1"/>
    </source>
</evidence>
<evidence type="ECO:0000313" key="5">
    <source>
        <dbReference type="Proteomes" id="UP000261166"/>
    </source>
</evidence>
<dbReference type="NCBIfam" id="NF045594">
    <property type="entry name" value="flavodox_BilS"/>
    <property type="match status" value="1"/>
</dbReference>
<proteinExistence type="predicted"/>
<feature type="domain" description="Flavodoxin-like" evidence="1">
    <location>
        <begin position="5"/>
        <end position="169"/>
    </location>
</feature>
<dbReference type="EMBL" id="QVLV01000021">
    <property type="protein sequence ID" value="RGE56708.1"/>
    <property type="molecule type" value="Genomic_DNA"/>
</dbReference>